<dbReference type="GO" id="GO:0071949">
    <property type="term" value="F:FAD binding"/>
    <property type="evidence" value="ECO:0007669"/>
    <property type="project" value="InterPro"/>
</dbReference>
<keyword evidence="2" id="KW-0274">FAD</keyword>
<dbReference type="EMBL" id="CABFNQ020000676">
    <property type="protein sequence ID" value="CAH0022453.1"/>
    <property type="molecule type" value="Genomic_DNA"/>
</dbReference>
<dbReference type="SUPFAM" id="SSF51905">
    <property type="entry name" value="FAD/NAD(P)-binding domain"/>
    <property type="match status" value="1"/>
</dbReference>
<evidence type="ECO:0000313" key="5">
    <source>
        <dbReference type="EMBL" id="CAH0022453.1"/>
    </source>
</evidence>
<name>A0A9N9VFG1_9HYPO</name>
<dbReference type="GO" id="GO:0016491">
    <property type="term" value="F:oxidoreductase activity"/>
    <property type="evidence" value="ECO:0007669"/>
    <property type="project" value="UniProtKB-KW"/>
</dbReference>
<dbReference type="Proteomes" id="UP000696573">
    <property type="component" value="Unassembled WGS sequence"/>
</dbReference>
<feature type="domain" description="FAD-binding" evidence="4">
    <location>
        <begin position="7"/>
        <end position="304"/>
    </location>
</feature>
<keyword evidence="6" id="KW-1185">Reference proteome</keyword>
<accession>A0A9N9VFG1</accession>
<comment type="caution">
    <text evidence="5">The sequence shown here is derived from an EMBL/GenBank/DDBJ whole genome shotgun (WGS) entry which is preliminary data.</text>
</comment>
<evidence type="ECO:0000256" key="1">
    <source>
        <dbReference type="ARBA" id="ARBA00022630"/>
    </source>
</evidence>
<dbReference type="InterPro" id="IPR036188">
    <property type="entry name" value="FAD/NAD-bd_sf"/>
</dbReference>
<dbReference type="Gene3D" id="3.50.50.60">
    <property type="entry name" value="FAD/NAD(P)-binding domain"/>
    <property type="match status" value="1"/>
</dbReference>
<dbReference type="PANTHER" id="PTHR46865">
    <property type="entry name" value="OXIDOREDUCTASE-RELATED"/>
    <property type="match status" value="1"/>
</dbReference>
<proteinExistence type="predicted"/>
<dbReference type="InterPro" id="IPR051704">
    <property type="entry name" value="FAD_aromatic-hydroxylase"/>
</dbReference>
<dbReference type="InterPro" id="IPR002938">
    <property type="entry name" value="FAD-bd"/>
</dbReference>
<evidence type="ECO:0000259" key="4">
    <source>
        <dbReference type="Pfam" id="PF01494"/>
    </source>
</evidence>
<keyword evidence="1" id="KW-0285">Flavoprotein</keyword>
<evidence type="ECO:0000256" key="2">
    <source>
        <dbReference type="ARBA" id="ARBA00022827"/>
    </source>
</evidence>
<keyword evidence="3" id="KW-0560">Oxidoreductase</keyword>
<gene>
    <name evidence="5" type="ORF">CRHIZ90672A_00004264</name>
</gene>
<dbReference type="PRINTS" id="PR00420">
    <property type="entry name" value="RNGMNOXGNASE"/>
</dbReference>
<sequence>MGNKPRAIIVGAGIAGLSAAWWLDRAGWSSILIDKSPTIRDGGYMMSLSGPGYKTVHKLDLNLEPIIYTFDENTMQDHKGKELIRLRYKDFHGVDSIALCRGDLSQTLLQALPACATLRLGETVAEVVDEGDKVRATLASGERLEGDLLIGADGIRSAIRDQLWKGEHVSTSLAYDVNAVDDESKLQSSCDSFASPARIDNFYYLRNERVAALHIWRNEATQPQDREFRFKVLRDITKGAPPLVTTILDRAETSGSTPIIDTLTMINLRQWSKGRIMLLGDSAHCLSLISGQGACMALASAELLRVELTNTKDVAQALVNHEEIAANY</sequence>
<evidence type="ECO:0000313" key="6">
    <source>
        <dbReference type="Proteomes" id="UP000696573"/>
    </source>
</evidence>
<dbReference type="PANTHER" id="PTHR46865:SF8">
    <property type="entry name" value="POSSIBLE OXIDOREDUCTASE"/>
    <property type="match status" value="1"/>
</dbReference>
<reference evidence="5" key="1">
    <citation type="submission" date="2021-10" db="EMBL/GenBank/DDBJ databases">
        <authorList>
            <person name="Piombo E."/>
        </authorList>
    </citation>
    <scope>NUCLEOTIDE SEQUENCE</scope>
</reference>
<dbReference type="AlphaFoldDB" id="A0A9N9VFG1"/>
<evidence type="ECO:0000256" key="3">
    <source>
        <dbReference type="ARBA" id="ARBA00023002"/>
    </source>
</evidence>
<dbReference type="Pfam" id="PF01494">
    <property type="entry name" value="FAD_binding_3"/>
    <property type="match status" value="1"/>
</dbReference>
<protein>
    <recommendedName>
        <fullName evidence="4">FAD-binding domain-containing protein</fullName>
    </recommendedName>
</protein>
<dbReference type="OrthoDB" id="655030at2759"/>
<organism evidence="5 6">
    <name type="scientific">Clonostachys rhizophaga</name>
    <dbReference type="NCBI Taxonomy" id="160324"/>
    <lineage>
        <taxon>Eukaryota</taxon>
        <taxon>Fungi</taxon>
        <taxon>Dikarya</taxon>
        <taxon>Ascomycota</taxon>
        <taxon>Pezizomycotina</taxon>
        <taxon>Sordariomycetes</taxon>
        <taxon>Hypocreomycetidae</taxon>
        <taxon>Hypocreales</taxon>
        <taxon>Bionectriaceae</taxon>
        <taxon>Clonostachys</taxon>
    </lineage>
</organism>